<dbReference type="InterPro" id="IPR029044">
    <property type="entry name" value="Nucleotide-diphossugar_trans"/>
</dbReference>
<dbReference type="AlphaFoldDB" id="A0A0P8WZV7"/>
<dbReference type="Proteomes" id="UP000050349">
    <property type="component" value="Unassembled WGS sequence"/>
</dbReference>
<accession>A0A0P8WZV7</accession>
<keyword evidence="2" id="KW-0997">Cell inner membrane</keyword>
<organism evidence="6 7">
    <name type="scientific">Pseudomonas fluorescens</name>
    <dbReference type="NCBI Taxonomy" id="294"/>
    <lineage>
        <taxon>Bacteria</taxon>
        <taxon>Pseudomonadati</taxon>
        <taxon>Pseudomonadota</taxon>
        <taxon>Gammaproteobacteria</taxon>
        <taxon>Pseudomonadales</taxon>
        <taxon>Pseudomonadaceae</taxon>
        <taxon>Pseudomonas</taxon>
    </lineage>
</organism>
<dbReference type="SUPFAM" id="SSF53448">
    <property type="entry name" value="Nucleotide-diphospho-sugar transferases"/>
    <property type="match status" value="1"/>
</dbReference>
<dbReference type="GO" id="GO:0016757">
    <property type="term" value="F:glycosyltransferase activity"/>
    <property type="evidence" value="ECO:0007669"/>
    <property type="project" value="UniProtKB-KW"/>
</dbReference>
<evidence type="ECO:0000256" key="2">
    <source>
        <dbReference type="ARBA" id="ARBA00022519"/>
    </source>
</evidence>
<keyword evidence="2" id="KW-1003">Cell membrane</keyword>
<dbReference type="Gene3D" id="3.90.550.10">
    <property type="entry name" value="Spore Coat Polysaccharide Biosynthesis Protein SpsA, Chain A"/>
    <property type="match status" value="1"/>
</dbReference>
<name>A0A0P8WZV7_PSEFL</name>
<dbReference type="EMBL" id="LJXB01000092">
    <property type="protein sequence ID" value="KPU52835.1"/>
    <property type="molecule type" value="Genomic_DNA"/>
</dbReference>
<gene>
    <name evidence="6" type="ORF">AN403_684</name>
</gene>
<evidence type="ECO:0000313" key="7">
    <source>
        <dbReference type="Proteomes" id="UP000050349"/>
    </source>
</evidence>
<dbReference type="OrthoDB" id="9790005at2"/>
<reference evidence="6 7" key="1">
    <citation type="submission" date="2015-09" db="EMBL/GenBank/DDBJ databases">
        <authorList>
            <person name="Jackson K.R."/>
            <person name="Lunt B.L."/>
            <person name="Fisher J.N.B."/>
            <person name="Gardner A.V."/>
            <person name="Bailey M.E."/>
            <person name="Deus L.M."/>
            <person name="Earl A.S."/>
            <person name="Gibby P.D."/>
            <person name="Hartmann K.A."/>
            <person name="Liu J.E."/>
            <person name="Manci A.M."/>
            <person name="Nielsen D.A."/>
            <person name="Solomon M.B."/>
            <person name="Breakwell D.P."/>
            <person name="Burnett S.H."/>
            <person name="Grose J.H."/>
        </authorList>
    </citation>
    <scope>NUCLEOTIDE SEQUENCE [LARGE SCALE GENOMIC DNA]</scope>
    <source>
        <strain evidence="6 7">S613</strain>
    </source>
</reference>
<feature type="domain" description="Glycosyltransferase 2-like" evidence="5">
    <location>
        <begin position="6"/>
        <end position="170"/>
    </location>
</feature>
<dbReference type="PANTHER" id="PTHR43630">
    <property type="entry name" value="POLY-BETA-1,6-N-ACETYL-D-GLUCOSAMINE SYNTHASE"/>
    <property type="match status" value="1"/>
</dbReference>
<sequence>MRLACVVPTYNNRADLARLLDSLDKQTAIFDLYVVDSSSVDGTGDLATSRVKNVVTIPSSEFNHGGTRQMMVNQNPGYDVYVFLTQDAYLEDSNAIERLIMPFADEQVGAVCGRQLPHMDASPLAQHARLFNYPKNSKIKSLDDAPDLGLKTPFVSNSFTAYRGSALEDVGGFPKHVILSEDMFVAAKMLLSGWKIAYSGDAQCRHSHNYTIKEEFCRYFDQGVFHVREAWIREHFGGAGGEGLRYVKSELKFLGLARLHLWPASIVRNACKLLAYKLGQKEHRMSIGLKKKLGMYKGYWNSPYAEKH</sequence>
<evidence type="ECO:0000256" key="3">
    <source>
        <dbReference type="ARBA" id="ARBA00022676"/>
    </source>
</evidence>
<dbReference type="InterPro" id="IPR001173">
    <property type="entry name" value="Glyco_trans_2-like"/>
</dbReference>
<evidence type="ECO:0000256" key="4">
    <source>
        <dbReference type="ARBA" id="ARBA00022679"/>
    </source>
</evidence>
<proteinExistence type="inferred from homology"/>
<dbReference type="Pfam" id="PF00535">
    <property type="entry name" value="Glycos_transf_2"/>
    <property type="match status" value="1"/>
</dbReference>
<comment type="similarity">
    <text evidence="1">Belongs to the glycosyltransferase 2 family.</text>
</comment>
<keyword evidence="3" id="KW-0328">Glycosyltransferase</keyword>
<comment type="caution">
    <text evidence="6">The sequence shown here is derived from an EMBL/GenBank/DDBJ whole genome shotgun (WGS) entry which is preliminary data.</text>
</comment>
<protein>
    <submittedName>
        <fullName evidence="6">Glycosyl transferase 21 family protein</fullName>
    </submittedName>
</protein>
<keyword evidence="2" id="KW-0472">Membrane</keyword>
<evidence type="ECO:0000256" key="1">
    <source>
        <dbReference type="ARBA" id="ARBA00006739"/>
    </source>
</evidence>
<dbReference type="PATRIC" id="fig|294.162.peg.5633"/>
<evidence type="ECO:0000259" key="5">
    <source>
        <dbReference type="Pfam" id="PF00535"/>
    </source>
</evidence>
<evidence type="ECO:0000313" key="6">
    <source>
        <dbReference type="EMBL" id="KPU52835.1"/>
    </source>
</evidence>
<dbReference type="PANTHER" id="PTHR43630:SF1">
    <property type="entry name" value="POLY-BETA-1,6-N-ACETYL-D-GLUCOSAMINE SYNTHASE"/>
    <property type="match status" value="1"/>
</dbReference>
<keyword evidence="4 6" id="KW-0808">Transferase</keyword>